<evidence type="ECO:0000259" key="2">
    <source>
        <dbReference type="Pfam" id="PF14491"/>
    </source>
</evidence>
<evidence type="ECO:0000259" key="1">
    <source>
        <dbReference type="Pfam" id="PF13304"/>
    </source>
</evidence>
<dbReference type="Gene3D" id="3.40.50.300">
    <property type="entry name" value="P-loop containing nucleotide triphosphate hydrolases"/>
    <property type="match status" value="1"/>
</dbReference>
<dbReference type="Pfam" id="PF13304">
    <property type="entry name" value="AAA_21"/>
    <property type="match status" value="1"/>
</dbReference>
<dbReference type="AlphaFoldDB" id="A0A9D9IP97"/>
<name>A0A9D9IP97_9BACT</name>
<proteinExistence type="predicted"/>
<sequence>MDIRLPKGKDGKQLTLQNSRRQITVVGANGSGKTRFVNRMMEYAGEKAFCFSALDAIYSTKDEKPENCITRQYRQMVQDAQFVKPVADTEFEMLLYMLITDEMTDLLSYKLQKAGTDTPVEIPKTKIDTVIRLWKKVFPKNEVLRGSGLIRFKNDSGEGEFKPLQLSQGEKAVFFYIGASLYAPHGSIIFVDSPTMFLHQSITQSLWSAIEELRSDCTFVYQTHDLEFPASRTDNLTIWVRSCDIAKDEWDYEIVHPHEKLSEQLILDIIGSRKPVLFVEGDDSHSIDIRLYSLIFPEYTVKPMGSCNKVIETVRSFNDMQSFHHLDSRGIVDRDRRNEEEVSYLREKRIYVPDVAEVENIFMLEGVIRTIAAMKGKKDMDVFMRVRSSVLAMFKGELRQQALMHTRHRVKHTVEVIVDQKFPNITALEQHLENLVDKIRPHAIYDRLCREFNIYVQHSDYNAVLRVYNQKSMLIDSNVAQLCGLRSKDEYIKTVLNVLRHGGKEADKIRATIKRCFEITDEN</sequence>
<dbReference type="InterPro" id="IPR003959">
    <property type="entry name" value="ATPase_AAA_core"/>
</dbReference>
<dbReference type="InterPro" id="IPR029492">
    <property type="entry name" value="DUF4435"/>
</dbReference>
<comment type="caution">
    <text evidence="3">The sequence shown here is derived from an EMBL/GenBank/DDBJ whole genome shotgun (WGS) entry which is preliminary data.</text>
</comment>
<dbReference type="EMBL" id="JADIMC010000039">
    <property type="protein sequence ID" value="MBO8476022.1"/>
    <property type="molecule type" value="Genomic_DNA"/>
</dbReference>
<reference evidence="3" key="1">
    <citation type="submission" date="2020-10" db="EMBL/GenBank/DDBJ databases">
        <authorList>
            <person name="Gilroy R."/>
        </authorList>
    </citation>
    <scope>NUCLEOTIDE SEQUENCE</scope>
    <source>
        <strain evidence="3">6919</strain>
    </source>
</reference>
<protein>
    <submittedName>
        <fullName evidence="3">DUF4435 domain-containing protein</fullName>
    </submittedName>
</protein>
<dbReference type="Proteomes" id="UP000823598">
    <property type="component" value="Unassembled WGS sequence"/>
</dbReference>
<gene>
    <name evidence="3" type="ORF">IAB88_03400</name>
</gene>
<dbReference type="Pfam" id="PF14491">
    <property type="entry name" value="DUF4435"/>
    <property type="match status" value="1"/>
</dbReference>
<dbReference type="SUPFAM" id="SSF52540">
    <property type="entry name" value="P-loop containing nucleoside triphosphate hydrolases"/>
    <property type="match status" value="1"/>
</dbReference>
<reference evidence="3" key="2">
    <citation type="journal article" date="2021" name="PeerJ">
        <title>Extensive microbial diversity within the chicken gut microbiome revealed by metagenomics and culture.</title>
        <authorList>
            <person name="Gilroy R."/>
            <person name="Ravi A."/>
            <person name="Getino M."/>
            <person name="Pursley I."/>
            <person name="Horton D.L."/>
            <person name="Alikhan N.F."/>
            <person name="Baker D."/>
            <person name="Gharbi K."/>
            <person name="Hall N."/>
            <person name="Watson M."/>
            <person name="Adriaenssens E.M."/>
            <person name="Foster-Nyarko E."/>
            <person name="Jarju S."/>
            <person name="Secka A."/>
            <person name="Antonio M."/>
            <person name="Oren A."/>
            <person name="Chaudhuri R.R."/>
            <person name="La Ragione R."/>
            <person name="Hildebrand F."/>
            <person name="Pallen M.J."/>
        </authorList>
    </citation>
    <scope>NUCLEOTIDE SEQUENCE</scope>
    <source>
        <strain evidence="3">6919</strain>
    </source>
</reference>
<evidence type="ECO:0000313" key="4">
    <source>
        <dbReference type="Proteomes" id="UP000823598"/>
    </source>
</evidence>
<feature type="domain" description="ATPase AAA-type core" evidence="1">
    <location>
        <begin position="124"/>
        <end position="227"/>
    </location>
</feature>
<dbReference type="InterPro" id="IPR027417">
    <property type="entry name" value="P-loop_NTPase"/>
</dbReference>
<organism evidence="3 4">
    <name type="scientific">Candidatus Limisoma faecipullorum</name>
    <dbReference type="NCBI Taxonomy" id="2840854"/>
    <lineage>
        <taxon>Bacteria</taxon>
        <taxon>Pseudomonadati</taxon>
        <taxon>Bacteroidota</taxon>
        <taxon>Bacteroidia</taxon>
        <taxon>Bacteroidales</taxon>
        <taxon>Candidatus Limisoma</taxon>
    </lineage>
</organism>
<evidence type="ECO:0000313" key="3">
    <source>
        <dbReference type="EMBL" id="MBO8476022.1"/>
    </source>
</evidence>
<feature type="domain" description="DUF4435" evidence="2">
    <location>
        <begin position="273"/>
        <end position="492"/>
    </location>
</feature>
<accession>A0A9D9IP97</accession>